<proteinExistence type="predicted"/>
<organism evidence="7 8">
    <name type="scientific">Delftia acidovorans</name>
    <name type="common">Pseudomonas acidovorans</name>
    <name type="synonym">Comamonas acidovorans</name>
    <dbReference type="NCBI Taxonomy" id="80866"/>
    <lineage>
        <taxon>Bacteria</taxon>
        <taxon>Pseudomonadati</taxon>
        <taxon>Pseudomonadota</taxon>
        <taxon>Betaproteobacteria</taxon>
        <taxon>Burkholderiales</taxon>
        <taxon>Comamonadaceae</taxon>
        <taxon>Delftia</taxon>
    </lineage>
</organism>
<evidence type="ECO:0000313" key="8">
    <source>
        <dbReference type="Proteomes" id="UP000594778"/>
    </source>
</evidence>
<dbReference type="InterPro" id="IPR023753">
    <property type="entry name" value="FAD/NAD-binding_dom"/>
</dbReference>
<dbReference type="Pfam" id="PF14759">
    <property type="entry name" value="Reductase_C"/>
    <property type="match status" value="1"/>
</dbReference>
<dbReference type="RefSeq" id="WP_197955003.1">
    <property type="nucleotide sequence ID" value="NZ_CP065668.1"/>
</dbReference>
<dbReference type="PANTHER" id="PTHR43557">
    <property type="entry name" value="APOPTOSIS-INDUCING FACTOR 1"/>
    <property type="match status" value="1"/>
</dbReference>
<gene>
    <name evidence="7" type="ORF">I6G66_24955</name>
</gene>
<evidence type="ECO:0000259" key="6">
    <source>
        <dbReference type="Pfam" id="PF14759"/>
    </source>
</evidence>
<feature type="domain" description="FAD/NAD(P)-binding" evidence="5">
    <location>
        <begin position="5"/>
        <end position="306"/>
    </location>
</feature>
<dbReference type="Gene3D" id="3.50.50.60">
    <property type="entry name" value="FAD/NAD(P)-binding domain"/>
    <property type="match status" value="2"/>
</dbReference>
<dbReference type="SUPFAM" id="SSF55424">
    <property type="entry name" value="FAD/NAD-linked reductases, dimerisation (C-terminal) domain"/>
    <property type="match status" value="1"/>
</dbReference>
<evidence type="ECO:0000256" key="2">
    <source>
        <dbReference type="ARBA" id="ARBA00022630"/>
    </source>
</evidence>
<dbReference type="AlphaFoldDB" id="A0A7T2S266"/>
<evidence type="ECO:0000259" key="5">
    <source>
        <dbReference type="Pfam" id="PF07992"/>
    </source>
</evidence>
<dbReference type="Proteomes" id="UP000594778">
    <property type="component" value="Chromosome"/>
</dbReference>
<dbReference type="Gene3D" id="3.30.390.30">
    <property type="match status" value="1"/>
</dbReference>
<evidence type="ECO:0000256" key="4">
    <source>
        <dbReference type="ARBA" id="ARBA00023002"/>
    </source>
</evidence>
<dbReference type="SUPFAM" id="SSF51905">
    <property type="entry name" value="FAD/NAD(P)-binding domain"/>
    <property type="match status" value="2"/>
</dbReference>
<keyword evidence="4" id="KW-0560">Oxidoreductase</keyword>
<dbReference type="GO" id="GO:0005737">
    <property type="term" value="C:cytoplasm"/>
    <property type="evidence" value="ECO:0007669"/>
    <property type="project" value="TreeGrafter"/>
</dbReference>
<dbReference type="InterPro" id="IPR028202">
    <property type="entry name" value="Reductase_C"/>
</dbReference>
<dbReference type="InterPro" id="IPR036188">
    <property type="entry name" value="FAD/NAD-bd_sf"/>
</dbReference>
<dbReference type="Pfam" id="PF07992">
    <property type="entry name" value="Pyr_redox_2"/>
    <property type="match status" value="1"/>
</dbReference>
<dbReference type="PRINTS" id="PR00411">
    <property type="entry name" value="PNDRDTASEI"/>
</dbReference>
<evidence type="ECO:0000256" key="1">
    <source>
        <dbReference type="ARBA" id="ARBA00001974"/>
    </source>
</evidence>
<dbReference type="PRINTS" id="PR00368">
    <property type="entry name" value="FADPNR"/>
</dbReference>
<keyword evidence="2" id="KW-0285">Flavoprotein</keyword>
<sequence length="402" mass="42039">MGKKRIVIVGASLAGLRAAEALRKQGFDGGLVMLGAEAHLPYDRPPLSKELLKGDVGAAALSYHPQAWYDGQGIELILGSAATGLDPVARRVMYAKGPHGAKGHLQYDGLIIACGARARRLESGMQKRGVFVIRSIEDSLALKAALQPGMQLVVMGAGFIGAEVAASARALGVEVTVLEAAASPLRRVFGEGLGMALGQLHGEHGSVLRCGVEVSSILGHERVIGVELTDGATLPADVVVVGIGAVPNVEWLAGSGLSVGNGLLCDEFLWTGCEGVYAAGDVASCVNTWLGERVRGEQWTTAGDQGRLAALNLLAGKEGHQAFETAPYFWSDQYGCRIQSIGRTVSADLVHLLGSPQQRPFVGAFVENGLTVGAIAVNAPRQFAKLRPFVVRRAASADLPLL</sequence>
<protein>
    <submittedName>
        <fullName evidence="7">FAD-dependent oxidoreductase</fullName>
    </submittedName>
</protein>
<feature type="domain" description="Reductase C-terminal" evidence="6">
    <location>
        <begin position="328"/>
        <end position="394"/>
    </location>
</feature>
<evidence type="ECO:0000256" key="3">
    <source>
        <dbReference type="ARBA" id="ARBA00022827"/>
    </source>
</evidence>
<reference evidence="7 8" key="1">
    <citation type="submission" date="2020-12" db="EMBL/GenBank/DDBJ databases">
        <title>FDA dAtabase for Regulatory Grade micrObial Sequences (FDA-ARGOS): Supporting development and validation of Infectious Disease Dx tests.</title>
        <authorList>
            <person name="Sproer C."/>
            <person name="Gronow S."/>
            <person name="Severitt S."/>
            <person name="Schroder I."/>
            <person name="Tallon L."/>
            <person name="Sadzewicz L."/>
            <person name="Zhao X."/>
            <person name="Boylan J."/>
            <person name="Ott S."/>
            <person name="Bowen H."/>
            <person name="Vavikolanu K."/>
            <person name="Mehta A."/>
            <person name="Aluvathingal J."/>
            <person name="Nadendla S."/>
            <person name="Lowell S."/>
            <person name="Myers T."/>
            <person name="Yan Y."/>
            <person name="Sichtig H."/>
        </authorList>
    </citation>
    <scope>NUCLEOTIDE SEQUENCE [LARGE SCALE GENOMIC DNA]</scope>
    <source>
        <strain evidence="7 8">FDAARGOS_909</strain>
    </source>
</reference>
<comment type="cofactor">
    <cofactor evidence="1">
        <name>FAD</name>
        <dbReference type="ChEBI" id="CHEBI:57692"/>
    </cofactor>
</comment>
<dbReference type="PANTHER" id="PTHR43557:SF2">
    <property type="entry name" value="RIESKE DOMAIN-CONTAINING PROTEIN-RELATED"/>
    <property type="match status" value="1"/>
</dbReference>
<dbReference type="InterPro" id="IPR050446">
    <property type="entry name" value="FAD-oxidoreductase/Apoptosis"/>
</dbReference>
<dbReference type="InterPro" id="IPR016156">
    <property type="entry name" value="FAD/NAD-linked_Rdtase_dimer_sf"/>
</dbReference>
<name>A0A7T2S266_DELAC</name>
<keyword evidence="3" id="KW-0274">FAD</keyword>
<accession>A0A7T2S266</accession>
<dbReference type="EMBL" id="CP065668">
    <property type="protein sequence ID" value="QPS07493.1"/>
    <property type="molecule type" value="Genomic_DNA"/>
</dbReference>
<evidence type="ECO:0000313" key="7">
    <source>
        <dbReference type="EMBL" id="QPS07493.1"/>
    </source>
</evidence>
<dbReference type="GO" id="GO:0016651">
    <property type="term" value="F:oxidoreductase activity, acting on NAD(P)H"/>
    <property type="evidence" value="ECO:0007669"/>
    <property type="project" value="TreeGrafter"/>
</dbReference>